<evidence type="ECO:0000313" key="2">
    <source>
        <dbReference type="Proteomes" id="UP000237105"/>
    </source>
</evidence>
<sequence length="72" mass="8207">SIWNRRNNKLFNGNVIDTLELVNQALSYFIEFQTSTLRTKMDYSAHLAPSAIHQSYVCTDALNQARSICVDV</sequence>
<dbReference type="Proteomes" id="UP000237105">
    <property type="component" value="Unassembled WGS sequence"/>
</dbReference>
<comment type="caution">
    <text evidence="1">The sequence shown here is derived from an EMBL/GenBank/DDBJ whole genome shotgun (WGS) entry which is preliminary data.</text>
</comment>
<accession>A0A2P5BK49</accession>
<reference evidence="2" key="1">
    <citation type="submission" date="2016-06" db="EMBL/GenBank/DDBJ databases">
        <title>Parallel loss of symbiosis genes in relatives of nitrogen-fixing non-legume Parasponia.</title>
        <authorList>
            <person name="Van Velzen R."/>
            <person name="Holmer R."/>
            <person name="Bu F."/>
            <person name="Rutten L."/>
            <person name="Van Zeijl A."/>
            <person name="Liu W."/>
            <person name="Santuari L."/>
            <person name="Cao Q."/>
            <person name="Sharma T."/>
            <person name="Shen D."/>
            <person name="Roswanjaya Y."/>
            <person name="Wardhani T."/>
            <person name="Kalhor M.S."/>
            <person name="Jansen J."/>
            <person name="Van den Hoogen J."/>
            <person name="Gungor B."/>
            <person name="Hartog M."/>
            <person name="Hontelez J."/>
            <person name="Verver J."/>
            <person name="Yang W.-C."/>
            <person name="Schijlen E."/>
            <person name="Repin R."/>
            <person name="Schilthuizen M."/>
            <person name="Schranz E."/>
            <person name="Heidstra R."/>
            <person name="Miyata K."/>
            <person name="Fedorova E."/>
            <person name="Kohlen W."/>
            <person name="Bisseling T."/>
            <person name="Smit S."/>
            <person name="Geurts R."/>
        </authorList>
    </citation>
    <scope>NUCLEOTIDE SEQUENCE [LARGE SCALE GENOMIC DNA]</scope>
    <source>
        <strain evidence="2">cv. WU1-14</strain>
    </source>
</reference>
<organism evidence="1 2">
    <name type="scientific">Parasponia andersonii</name>
    <name type="common">Sponia andersonii</name>
    <dbReference type="NCBI Taxonomy" id="3476"/>
    <lineage>
        <taxon>Eukaryota</taxon>
        <taxon>Viridiplantae</taxon>
        <taxon>Streptophyta</taxon>
        <taxon>Embryophyta</taxon>
        <taxon>Tracheophyta</taxon>
        <taxon>Spermatophyta</taxon>
        <taxon>Magnoliopsida</taxon>
        <taxon>eudicotyledons</taxon>
        <taxon>Gunneridae</taxon>
        <taxon>Pentapetalae</taxon>
        <taxon>rosids</taxon>
        <taxon>fabids</taxon>
        <taxon>Rosales</taxon>
        <taxon>Cannabaceae</taxon>
        <taxon>Parasponia</taxon>
    </lineage>
</organism>
<protein>
    <submittedName>
        <fullName evidence="1">Uncharacterized protein</fullName>
    </submittedName>
</protein>
<proteinExistence type="predicted"/>
<evidence type="ECO:0000313" key="1">
    <source>
        <dbReference type="EMBL" id="PON49172.1"/>
    </source>
</evidence>
<feature type="non-terminal residue" evidence="1">
    <location>
        <position position="1"/>
    </location>
</feature>
<gene>
    <name evidence="1" type="ORF">PanWU01x14_231610</name>
</gene>
<name>A0A2P5BK49_PARAD</name>
<keyword evidence="2" id="KW-1185">Reference proteome</keyword>
<dbReference type="EMBL" id="JXTB01000265">
    <property type="protein sequence ID" value="PON49172.1"/>
    <property type="molecule type" value="Genomic_DNA"/>
</dbReference>
<dbReference type="AlphaFoldDB" id="A0A2P5BK49"/>